<comment type="caution">
    <text evidence="1">The sequence shown here is derived from an EMBL/GenBank/DDBJ whole genome shotgun (WGS) entry which is preliminary data.</text>
</comment>
<sequence>MCLALGYHPRVWHCPIWHDTLKQSAGIWQPNFGGEALAKLDVPPLNRRTGEFDNRYCGRGPGLIWRDTLKGRGGAGGPSKFGRRGPVKFGMAPLGNLHVQFGMTPLKAERVGGICLPNLGGEGLSNLA</sequence>
<organism evidence="1 2">
    <name type="scientific">Heterodera trifolii</name>
    <dbReference type="NCBI Taxonomy" id="157864"/>
    <lineage>
        <taxon>Eukaryota</taxon>
        <taxon>Metazoa</taxon>
        <taxon>Ecdysozoa</taxon>
        <taxon>Nematoda</taxon>
        <taxon>Chromadorea</taxon>
        <taxon>Rhabditida</taxon>
        <taxon>Tylenchina</taxon>
        <taxon>Tylenchomorpha</taxon>
        <taxon>Tylenchoidea</taxon>
        <taxon>Heteroderidae</taxon>
        <taxon>Heteroderinae</taxon>
        <taxon>Heterodera</taxon>
    </lineage>
</organism>
<dbReference type="Proteomes" id="UP001620626">
    <property type="component" value="Unassembled WGS sequence"/>
</dbReference>
<protein>
    <submittedName>
        <fullName evidence="1">Uncharacterized protein</fullName>
    </submittedName>
</protein>
<evidence type="ECO:0000313" key="1">
    <source>
        <dbReference type="EMBL" id="KAL3111413.1"/>
    </source>
</evidence>
<accession>A0ABD2L843</accession>
<dbReference type="AlphaFoldDB" id="A0ABD2L843"/>
<proteinExistence type="predicted"/>
<name>A0ABD2L843_9BILA</name>
<keyword evidence="2" id="KW-1185">Reference proteome</keyword>
<evidence type="ECO:0000313" key="2">
    <source>
        <dbReference type="Proteomes" id="UP001620626"/>
    </source>
</evidence>
<dbReference type="EMBL" id="JBICBT010000506">
    <property type="protein sequence ID" value="KAL3111413.1"/>
    <property type="molecule type" value="Genomic_DNA"/>
</dbReference>
<reference evidence="1 2" key="1">
    <citation type="submission" date="2024-10" db="EMBL/GenBank/DDBJ databases">
        <authorList>
            <person name="Kim D."/>
        </authorList>
    </citation>
    <scope>NUCLEOTIDE SEQUENCE [LARGE SCALE GENOMIC DNA]</scope>
    <source>
        <strain evidence="1">BH-2024</strain>
    </source>
</reference>
<gene>
    <name evidence="1" type="ORF">niasHT_017640</name>
</gene>